<dbReference type="EMBL" id="JBHSTI010000008">
    <property type="protein sequence ID" value="MFC6238322.1"/>
    <property type="molecule type" value="Genomic_DNA"/>
</dbReference>
<feature type="binding site" evidence="7">
    <location>
        <begin position="144"/>
        <end position="145"/>
    </location>
    <ligand>
        <name>L-glutamine</name>
        <dbReference type="ChEBI" id="CHEBI:58359"/>
    </ligand>
</feature>
<dbReference type="NCBIfam" id="TIGR03800">
    <property type="entry name" value="PLP_synth_Pdx2"/>
    <property type="match status" value="1"/>
</dbReference>
<accession>A0ABW1T0T8</accession>
<feature type="active site" description="Nucleophile" evidence="7">
    <location>
        <position position="86"/>
    </location>
</feature>
<evidence type="ECO:0000256" key="2">
    <source>
        <dbReference type="ARBA" id="ARBA00022801"/>
    </source>
</evidence>
<dbReference type="EC" id="4.3.3.6" evidence="7"/>
<sequence>MSAPTGADALVGVLALQGDFREHEHALAACGVATRRIRTVEDLDGIDALVVPGGESTTMSNLALRWGLMEPLRALVRGGLPAYGSCAGMIMLADRIEGGRTDQETIGGLDVTVLRNAFGRQVDSFEADLDIPAFGPAPMHAVFIRAPWVERAGDAVEVLGTVPSGPAAGKIVAVRQGHLLATSFHPELTGDTRVHEYFVEMVREQA</sequence>
<comment type="pathway">
    <text evidence="7">Cofactor biosynthesis; pyridoxal 5'-phosphate biosynthesis.</text>
</comment>
<comment type="subunit">
    <text evidence="7">In the presence of PdxS, forms a dodecamer of heterodimers. Only shows activity in the heterodimer.</text>
</comment>
<feature type="binding site" evidence="7">
    <location>
        <position position="115"/>
    </location>
    <ligand>
        <name>L-glutamine</name>
        <dbReference type="ChEBI" id="CHEBI:58359"/>
    </ligand>
</feature>
<name>A0ABW1T0T8_9ACTN</name>
<dbReference type="HAMAP" id="MF_01615">
    <property type="entry name" value="PdxT"/>
    <property type="match status" value="1"/>
</dbReference>
<evidence type="ECO:0000256" key="6">
    <source>
        <dbReference type="ARBA" id="ARBA00049534"/>
    </source>
</evidence>
<dbReference type="PIRSF" id="PIRSF005639">
    <property type="entry name" value="Glut_amidoT_SNO"/>
    <property type="match status" value="1"/>
</dbReference>
<evidence type="ECO:0000256" key="7">
    <source>
        <dbReference type="HAMAP-Rule" id="MF_01615"/>
    </source>
</evidence>
<evidence type="ECO:0000256" key="3">
    <source>
        <dbReference type="ARBA" id="ARBA00022898"/>
    </source>
</evidence>
<dbReference type="PANTHER" id="PTHR31559:SF0">
    <property type="entry name" value="PYRIDOXAL 5'-PHOSPHATE SYNTHASE SUBUNIT SNO1-RELATED"/>
    <property type="match status" value="1"/>
</dbReference>
<evidence type="ECO:0000313" key="8">
    <source>
        <dbReference type="EMBL" id="MFC6238322.1"/>
    </source>
</evidence>
<keyword evidence="2 7" id="KW-0378">Hydrolase</keyword>
<feature type="active site" description="Charge relay system" evidence="7">
    <location>
        <position position="185"/>
    </location>
</feature>
<comment type="catalytic activity">
    <reaction evidence="7">
        <text>aldehydo-D-ribose 5-phosphate + D-glyceraldehyde 3-phosphate + L-glutamine = pyridoxal 5'-phosphate + L-glutamate + phosphate + 3 H2O + H(+)</text>
        <dbReference type="Rhea" id="RHEA:31507"/>
        <dbReference type="ChEBI" id="CHEBI:15377"/>
        <dbReference type="ChEBI" id="CHEBI:15378"/>
        <dbReference type="ChEBI" id="CHEBI:29985"/>
        <dbReference type="ChEBI" id="CHEBI:43474"/>
        <dbReference type="ChEBI" id="CHEBI:58273"/>
        <dbReference type="ChEBI" id="CHEBI:58359"/>
        <dbReference type="ChEBI" id="CHEBI:59776"/>
        <dbReference type="ChEBI" id="CHEBI:597326"/>
        <dbReference type="EC" id="4.3.3.6"/>
    </reaction>
</comment>
<protein>
    <recommendedName>
        <fullName evidence="7">Pyridoxal 5'-phosphate synthase subunit PdxT</fullName>
        <ecNumber evidence="7">4.3.3.6</ecNumber>
    </recommendedName>
    <alternativeName>
        <fullName evidence="7">Pdx2</fullName>
    </alternativeName>
    <alternativeName>
        <fullName evidence="7">Pyridoxal 5'-phosphate synthase glutaminase subunit</fullName>
        <ecNumber evidence="7">3.5.1.2</ecNumber>
    </alternativeName>
</protein>
<comment type="caution">
    <text evidence="8">The sequence shown here is derived from an EMBL/GenBank/DDBJ whole genome shotgun (WGS) entry which is preliminary data.</text>
</comment>
<dbReference type="EC" id="3.5.1.2" evidence="7"/>
<gene>
    <name evidence="7 8" type="primary">pdxT</name>
    <name evidence="8" type="ORF">ACFQGU_10575</name>
</gene>
<keyword evidence="4 7" id="KW-0315">Glutamine amidotransferase</keyword>
<evidence type="ECO:0000313" key="9">
    <source>
        <dbReference type="Proteomes" id="UP001596138"/>
    </source>
</evidence>
<evidence type="ECO:0000256" key="1">
    <source>
        <dbReference type="ARBA" id="ARBA00008345"/>
    </source>
</evidence>
<dbReference type="Pfam" id="PF01174">
    <property type="entry name" value="SNO"/>
    <property type="match status" value="1"/>
</dbReference>
<evidence type="ECO:0000256" key="5">
    <source>
        <dbReference type="ARBA" id="ARBA00023239"/>
    </source>
</evidence>
<dbReference type="PROSITE" id="PS01236">
    <property type="entry name" value="PDXT_SNO_1"/>
    <property type="match status" value="1"/>
</dbReference>
<proteinExistence type="inferred from homology"/>
<evidence type="ECO:0000256" key="4">
    <source>
        <dbReference type="ARBA" id="ARBA00022962"/>
    </source>
</evidence>
<keyword evidence="5 7" id="KW-0456">Lyase</keyword>
<feature type="active site" description="Charge relay system" evidence="7">
    <location>
        <position position="187"/>
    </location>
</feature>
<dbReference type="PROSITE" id="PS51130">
    <property type="entry name" value="PDXT_SNO_2"/>
    <property type="match status" value="1"/>
</dbReference>
<dbReference type="CDD" id="cd01749">
    <property type="entry name" value="GATase1_PB"/>
    <property type="match status" value="1"/>
</dbReference>
<dbReference type="Gene3D" id="3.40.50.880">
    <property type="match status" value="1"/>
</dbReference>
<organism evidence="8 9">
    <name type="scientific">Longivirga aurantiaca</name>
    <dbReference type="NCBI Taxonomy" id="1837743"/>
    <lineage>
        <taxon>Bacteria</taxon>
        <taxon>Bacillati</taxon>
        <taxon>Actinomycetota</taxon>
        <taxon>Actinomycetes</taxon>
        <taxon>Sporichthyales</taxon>
        <taxon>Sporichthyaceae</taxon>
        <taxon>Longivirga</taxon>
    </lineage>
</organism>
<dbReference type="RefSeq" id="WP_386768235.1">
    <property type="nucleotide sequence ID" value="NZ_JBHSTI010000008.1"/>
</dbReference>
<comment type="similarity">
    <text evidence="1 7">Belongs to the glutaminase PdxT/SNO family.</text>
</comment>
<dbReference type="Proteomes" id="UP001596138">
    <property type="component" value="Unassembled WGS sequence"/>
</dbReference>
<dbReference type="PROSITE" id="PS51273">
    <property type="entry name" value="GATASE_TYPE_1"/>
    <property type="match status" value="1"/>
</dbReference>
<dbReference type="GO" id="GO:0036381">
    <property type="term" value="F:pyridoxal 5'-phosphate synthase (glutamine hydrolysing) activity"/>
    <property type="evidence" value="ECO:0007669"/>
    <property type="project" value="UniProtKB-EC"/>
</dbReference>
<dbReference type="InterPro" id="IPR029062">
    <property type="entry name" value="Class_I_gatase-like"/>
</dbReference>
<feature type="binding site" evidence="7">
    <location>
        <begin position="54"/>
        <end position="56"/>
    </location>
    <ligand>
        <name>L-glutamine</name>
        <dbReference type="ChEBI" id="CHEBI:58359"/>
    </ligand>
</feature>
<dbReference type="SUPFAM" id="SSF52317">
    <property type="entry name" value="Class I glutamine amidotransferase-like"/>
    <property type="match status" value="1"/>
</dbReference>
<keyword evidence="3 7" id="KW-0663">Pyridoxal phosphate</keyword>
<keyword evidence="9" id="KW-1185">Reference proteome</keyword>
<dbReference type="InterPro" id="IPR002161">
    <property type="entry name" value="PdxT/SNO"/>
</dbReference>
<dbReference type="InterPro" id="IPR021196">
    <property type="entry name" value="PdxT/SNO_CS"/>
</dbReference>
<dbReference type="PANTHER" id="PTHR31559">
    <property type="entry name" value="PYRIDOXAL 5'-PHOSPHATE SYNTHASE SUBUNIT SNO"/>
    <property type="match status" value="1"/>
</dbReference>
<comment type="catalytic activity">
    <reaction evidence="6 7">
        <text>L-glutamine + H2O = L-glutamate + NH4(+)</text>
        <dbReference type="Rhea" id="RHEA:15889"/>
        <dbReference type="ChEBI" id="CHEBI:15377"/>
        <dbReference type="ChEBI" id="CHEBI:28938"/>
        <dbReference type="ChEBI" id="CHEBI:29985"/>
        <dbReference type="ChEBI" id="CHEBI:58359"/>
        <dbReference type="EC" id="3.5.1.2"/>
    </reaction>
</comment>
<reference evidence="9" key="1">
    <citation type="journal article" date="2019" name="Int. J. Syst. Evol. Microbiol.">
        <title>The Global Catalogue of Microorganisms (GCM) 10K type strain sequencing project: providing services to taxonomists for standard genome sequencing and annotation.</title>
        <authorList>
            <consortium name="The Broad Institute Genomics Platform"/>
            <consortium name="The Broad Institute Genome Sequencing Center for Infectious Disease"/>
            <person name="Wu L."/>
            <person name="Ma J."/>
        </authorList>
    </citation>
    <scope>NUCLEOTIDE SEQUENCE [LARGE SCALE GENOMIC DNA]</scope>
    <source>
        <strain evidence="9">CGMCC 4.7317</strain>
    </source>
</reference>
<dbReference type="GO" id="GO:0004359">
    <property type="term" value="F:glutaminase activity"/>
    <property type="evidence" value="ECO:0007669"/>
    <property type="project" value="UniProtKB-EC"/>
</dbReference>
<comment type="function">
    <text evidence="7">Catalyzes the hydrolysis of glutamine to glutamate and ammonia as part of the biosynthesis of pyridoxal 5'-phosphate. The resulting ammonia molecule is channeled to the active site of PdxS.</text>
</comment>